<dbReference type="PANTHER" id="PTHR42885">
    <property type="entry name" value="HISTIDINOL-PHOSPHATE AMINOTRANSFERASE-RELATED"/>
    <property type="match status" value="1"/>
</dbReference>
<dbReference type="UniPathway" id="UPA00148"/>
<feature type="domain" description="Aminotransferase class I/classII large" evidence="10">
    <location>
        <begin position="62"/>
        <end position="328"/>
    </location>
</feature>
<evidence type="ECO:0000256" key="4">
    <source>
        <dbReference type="ARBA" id="ARBA00012285"/>
    </source>
</evidence>
<proteinExistence type="predicted"/>
<comment type="function">
    <text evidence="2">Decarboxylates L-threonine-O-3-phosphate to yield (R)-1-amino-2-propanol O-2-phosphate, the precursor for the linkage between the nucleotide loop and the corrin ring in cobalamin.</text>
</comment>
<dbReference type="STRING" id="153496.A0U89_06095"/>
<gene>
    <name evidence="11" type="ORF">A0U89_06095</name>
</gene>
<evidence type="ECO:0000256" key="5">
    <source>
        <dbReference type="ARBA" id="ARBA00022573"/>
    </source>
</evidence>
<keyword evidence="6" id="KW-0663">Pyridoxal phosphate</keyword>
<dbReference type="InterPro" id="IPR004839">
    <property type="entry name" value="Aminotransferase_I/II_large"/>
</dbReference>
<dbReference type="InterPro" id="IPR015421">
    <property type="entry name" value="PyrdxlP-dep_Trfase_major"/>
</dbReference>
<comment type="catalytic activity">
    <reaction evidence="9">
        <text>O-phospho-L-threonine + H(+) = (R)-1-aminopropan-2-yl phosphate + CO2</text>
        <dbReference type="Rhea" id="RHEA:11492"/>
        <dbReference type="ChEBI" id="CHEBI:15378"/>
        <dbReference type="ChEBI" id="CHEBI:16526"/>
        <dbReference type="ChEBI" id="CHEBI:58563"/>
        <dbReference type="ChEBI" id="CHEBI:58675"/>
        <dbReference type="EC" id="4.1.1.81"/>
    </reaction>
</comment>
<dbReference type="SUPFAM" id="SSF53383">
    <property type="entry name" value="PLP-dependent transferases"/>
    <property type="match status" value="1"/>
</dbReference>
<organism evidence="11 12">
    <name type="scientific">Kozakia baliensis</name>
    <dbReference type="NCBI Taxonomy" id="153496"/>
    <lineage>
        <taxon>Bacteria</taxon>
        <taxon>Pseudomonadati</taxon>
        <taxon>Pseudomonadota</taxon>
        <taxon>Alphaproteobacteria</taxon>
        <taxon>Acetobacterales</taxon>
        <taxon>Acetobacteraceae</taxon>
        <taxon>Kozakia</taxon>
    </lineage>
</organism>
<evidence type="ECO:0000313" key="12">
    <source>
        <dbReference type="Proteomes" id="UP000179145"/>
    </source>
</evidence>
<evidence type="ECO:0000256" key="7">
    <source>
        <dbReference type="ARBA" id="ARBA00023239"/>
    </source>
</evidence>
<dbReference type="InterPro" id="IPR015424">
    <property type="entry name" value="PyrdxlP-dep_Trfase"/>
</dbReference>
<dbReference type="Proteomes" id="UP000179145">
    <property type="component" value="Chromosome"/>
</dbReference>
<keyword evidence="12" id="KW-1185">Reference proteome</keyword>
<dbReference type="InterPro" id="IPR005860">
    <property type="entry name" value="CobD"/>
</dbReference>
<evidence type="ECO:0000256" key="6">
    <source>
        <dbReference type="ARBA" id="ARBA00022898"/>
    </source>
</evidence>
<dbReference type="PROSITE" id="PS00105">
    <property type="entry name" value="AA_TRANSFER_CLASS_1"/>
    <property type="match status" value="1"/>
</dbReference>
<dbReference type="GO" id="GO:0048472">
    <property type="term" value="F:threonine-phosphate decarboxylase activity"/>
    <property type="evidence" value="ECO:0007669"/>
    <property type="project" value="UniProtKB-EC"/>
</dbReference>
<evidence type="ECO:0000256" key="8">
    <source>
        <dbReference type="ARBA" id="ARBA00029996"/>
    </source>
</evidence>
<name>A0A1D8UWY6_9PROT</name>
<evidence type="ECO:0000259" key="10">
    <source>
        <dbReference type="Pfam" id="PF00155"/>
    </source>
</evidence>
<dbReference type="KEGG" id="kba:A0U89_06095"/>
<comment type="cofactor">
    <cofactor evidence="1">
        <name>pyridoxal 5'-phosphate</name>
        <dbReference type="ChEBI" id="CHEBI:597326"/>
    </cofactor>
</comment>
<sequence>MHEALPPIPTHGGQVQEIMRYFPDAPQPFVDLSTGINPHRYPLTLPSPDIFARLPEAGEEDDLRAAAAIAYGAADPAMVVSAPGSQSLISLLPRLVTASRACIWEPTYSGHATAWQQAGVEVQQVSDWRSFERQSVQRGTVCILCNPNNPDGRLLPAAQLRHLADRCASYGNYLVVDEAFADFHEETLIPALPHPALIVLRSFGKIYGLPGLRLGFLLTSPDFAERARQFVGAWPVGSLALSVGRQALRDREWLQQAHHIASSAKRRLVGILEQAYLQHEGQVSLFTLVITEDAAKLWTHLCRHGIVTRIFNAHHDRLRIGLPGGEEEWARLEQALYVWRDRS</sequence>
<protein>
    <recommendedName>
        <fullName evidence="4">threonine-phosphate decarboxylase</fullName>
        <ecNumber evidence="4">4.1.1.81</ecNumber>
    </recommendedName>
    <alternativeName>
        <fullName evidence="8">L-threonine-O-3-phosphate decarboxylase</fullName>
    </alternativeName>
</protein>
<dbReference type="CDD" id="cd00609">
    <property type="entry name" value="AAT_like"/>
    <property type="match status" value="1"/>
</dbReference>
<dbReference type="eggNOG" id="COG0079">
    <property type="taxonomic scope" value="Bacteria"/>
</dbReference>
<dbReference type="AlphaFoldDB" id="A0A1D8UWY6"/>
<reference evidence="11 12" key="1">
    <citation type="journal article" date="2016" name="Microb. Cell Fact.">
        <title>Dissection of exopolysaccharide biosynthesis in Kozakia baliensis.</title>
        <authorList>
            <person name="Brandt J.U."/>
            <person name="Jakob F."/>
            <person name="Behr J."/>
            <person name="Geissler A.J."/>
            <person name="Vogel R.F."/>
        </authorList>
    </citation>
    <scope>NUCLEOTIDE SEQUENCE [LARGE SCALE GENOMIC DNA]</scope>
    <source>
        <strain evidence="11 12">DSM 14400</strain>
    </source>
</reference>
<dbReference type="InterPro" id="IPR015422">
    <property type="entry name" value="PyrdxlP-dep_Trfase_small"/>
</dbReference>
<evidence type="ECO:0000256" key="9">
    <source>
        <dbReference type="ARBA" id="ARBA00048531"/>
    </source>
</evidence>
<dbReference type="Gene3D" id="3.90.1150.10">
    <property type="entry name" value="Aspartate Aminotransferase, domain 1"/>
    <property type="match status" value="1"/>
</dbReference>
<dbReference type="GO" id="GO:0030170">
    <property type="term" value="F:pyridoxal phosphate binding"/>
    <property type="evidence" value="ECO:0007669"/>
    <property type="project" value="InterPro"/>
</dbReference>
<accession>A0A1D8UWY6</accession>
<dbReference type="EMBL" id="CP014674">
    <property type="protein sequence ID" value="AOX18160.1"/>
    <property type="molecule type" value="Genomic_DNA"/>
</dbReference>
<dbReference type="Gene3D" id="3.40.640.10">
    <property type="entry name" value="Type I PLP-dependent aspartate aminotransferase-like (Major domain)"/>
    <property type="match status" value="1"/>
</dbReference>
<dbReference type="Pfam" id="PF00155">
    <property type="entry name" value="Aminotran_1_2"/>
    <property type="match status" value="1"/>
</dbReference>
<dbReference type="InterPro" id="IPR004838">
    <property type="entry name" value="NHTrfase_class1_PyrdxlP-BS"/>
</dbReference>
<dbReference type="EC" id="4.1.1.81" evidence="4"/>
<evidence type="ECO:0000256" key="2">
    <source>
        <dbReference type="ARBA" id="ARBA00003444"/>
    </source>
</evidence>
<comment type="pathway">
    <text evidence="3">Cofactor biosynthesis; adenosylcobalamin biosynthesis.</text>
</comment>
<evidence type="ECO:0000256" key="3">
    <source>
        <dbReference type="ARBA" id="ARBA00004953"/>
    </source>
</evidence>
<keyword evidence="7" id="KW-0456">Lyase</keyword>
<evidence type="ECO:0000313" key="11">
    <source>
        <dbReference type="EMBL" id="AOX18160.1"/>
    </source>
</evidence>
<dbReference type="GO" id="GO:0009236">
    <property type="term" value="P:cobalamin biosynthetic process"/>
    <property type="evidence" value="ECO:0007669"/>
    <property type="project" value="UniProtKB-UniPathway"/>
</dbReference>
<evidence type="ECO:0000256" key="1">
    <source>
        <dbReference type="ARBA" id="ARBA00001933"/>
    </source>
</evidence>
<dbReference type="NCBIfam" id="TIGR01140">
    <property type="entry name" value="L_thr_O3P_dcar"/>
    <property type="match status" value="1"/>
</dbReference>
<keyword evidence="5" id="KW-0169">Cobalamin biosynthesis</keyword>
<dbReference type="PANTHER" id="PTHR42885:SF1">
    <property type="entry name" value="THREONINE-PHOSPHATE DECARBOXYLASE"/>
    <property type="match status" value="1"/>
</dbReference>